<dbReference type="InterPro" id="IPR007052">
    <property type="entry name" value="CS_dom"/>
</dbReference>
<dbReference type="PANTHER" id="PTHR12356">
    <property type="entry name" value="NUCLEAR MOVEMENT PROTEIN NUDC"/>
    <property type="match status" value="1"/>
</dbReference>
<evidence type="ECO:0000256" key="2">
    <source>
        <dbReference type="ARBA" id="ARBA00022490"/>
    </source>
</evidence>
<dbReference type="InterPro" id="IPR037898">
    <property type="entry name" value="NudC_fam"/>
</dbReference>
<evidence type="ECO:0000259" key="3">
    <source>
        <dbReference type="Pfam" id="PF04969"/>
    </source>
</evidence>
<dbReference type="CDD" id="cd06467">
    <property type="entry name" value="p23_NUDC_like"/>
    <property type="match status" value="1"/>
</dbReference>
<dbReference type="Pfam" id="PF04969">
    <property type="entry name" value="CS"/>
    <property type="match status" value="1"/>
</dbReference>
<feature type="domain" description="CS" evidence="3">
    <location>
        <begin position="92"/>
        <end position="157"/>
    </location>
</feature>
<keyword evidence="2" id="KW-0963">Cytoplasm</keyword>
<gene>
    <name evidence="4" type="ORF">OEZ85_012772</name>
</gene>
<keyword evidence="5" id="KW-1185">Reference proteome</keyword>
<dbReference type="Proteomes" id="UP001244341">
    <property type="component" value="Chromosome 7b"/>
</dbReference>
<sequence length="311" mass="33991">MVGQHGLLLREAAGRVFAATLSRCRRMQQLNTQQLPKGGIWAQLGPQATAAEHDASGYDEDGLRAVWSSGPSAAAAAARASWRRFSLGQMLSWSQSSSDLEVKLLLPAGTRKDEVSVSISPQRLTVRLGWAGRVLDGPLKQRVKASEACWALGAVKVSLQEMQARLPAQQQQQLEQEQGLGVKRGVTGAGTAREGVAEGRAPVQTGASCQSEFEFEFEFVELLVVLPKEDGGHYWRALFEGGEEKSHMQVLQEALTNEDDARHAPTVDELGPEAAVLLEELRERQAMMSSGQWDPERNFDDFRLVLGDAML</sequence>
<evidence type="ECO:0000313" key="5">
    <source>
        <dbReference type="Proteomes" id="UP001244341"/>
    </source>
</evidence>
<dbReference type="PANTHER" id="PTHR12356:SF3">
    <property type="entry name" value="NUCLEAR MIGRATION PROTEIN NUDC"/>
    <property type="match status" value="1"/>
</dbReference>
<comment type="subcellular location">
    <subcellularLocation>
        <location evidence="1">Cytoplasm</location>
    </subcellularLocation>
</comment>
<accession>A0ABY8U5Y3</accession>
<dbReference type="InterPro" id="IPR008978">
    <property type="entry name" value="HSP20-like_chaperone"/>
</dbReference>
<protein>
    <recommendedName>
        <fullName evidence="3">CS domain-containing protein</fullName>
    </recommendedName>
</protein>
<organism evidence="4 5">
    <name type="scientific">Tetradesmus obliquus</name>
    <name type="common">Green alga</name>
    <name type="synonym">Acutodesmus obliquus</name>
    <dbReference type="NCBI Taxonomy" id="3088"/>
    <lineage>
        <taxon>Eukaryota</taxon>
        <taxon>Viridiplantae</taxon>
        <taxon>Chlorophyta</taxon>
        <taxon>core chlorophytes</taxon>
        <taxon>Chlorophyceae</taxon>
        <taxon>CS clade</taxon>
        <taxon>Sphaeropleales</taxon>
        <taxon>Scenedesmaceae</taxon>
        <taxon>Tetradesmus</taxon>
    </lineage>
</organism>
<name>A0ABY8U5Y3_TETOB</name>
<evidence type="ECO:0000256" key="1">
    <source>
        <dbReference type="ARBA" id="ARBA00004496"/>
    </source>
</evidence>
<proteinExistence type="predicted"/>
<dbReference type="EMBL" id="CP126214">
    <property type="protein sequence ID" value="WIA16043.1"/>
    <property type="molecule type" value="Genomic_DNA"/>
</dbReference>
<dbReference type="SUPFAM" id="SSF49764">
    <property type="entry name" value="HSP20-like chaperones"/>
    <property type="match status" value="1"/>
</dbReference>
<dbReference type="Gene3D" id="2.60.40.790">
    <property type="match status" value="1"/>
</dbReference>
<evidence type="ECO:0000313" key="4">
    <source>
        <dbReference type="EMBL" id="WIA16043.1"/>
    </source>
</evidence>
<reference evidence="4 5" key="1">
    <citation type="submission" date="2023-05" db="EMBL/GenBank/DDBJ databases">
        <title>A 100% complete, gapless, phased diploid assembly of the Scenedesmus obliquus UTEX 3031 genome.</title>
        <authorList>
            <person name="Biondi T.C."/>
            <person name="Hanschen E.R."/>
            <person name="Kwon T."/>
            <person name="Eng W."/>
            <person name="Kruse C.P.S."/>
            <person name="Koehler S.I."/>
            <person name="Kunde Y."/>
            <person name="Gleasner C.D."/>
            <person name="You Mak K.T."/>
            <person name="Polle J."/>
            <person name="Hovde B.T."/>
            <person name="Starkenburg S.R."/>
        </authorList>
    </citation>
    <scope>NUCLEOTIDE SEQUENCE [LARGE SCALE GENOMIC DNA]</scope>
    <source>
        <strain evidence="4 5">DOE0152z</strain>
    </source>
</reference>